<dbReference type="Proteomes" id="UP000005446">
    <property type="component" value="Unassembled WGS sequence"/>
</dbReference>
<dbReference type="AlphaFoldDB" id="H0EMT5"/>
<proteinExistence type="predicted"/>
<reference evidence="2 3" key="1">
    <citation type="journal article" date="2012" name="Eukaryot. Cell">
        <title>Genome sequence of the fungus Glarea lozoyensis: the first genome sequence of a species from the Helotiaceae family.</title>
        <authorList>
            <person name="Youssar L."/>
            <person name="Gruening B.A."/>
            <person name="Erxleben A."/>
            <person name="Guenther S."/>
            <person name="Huettel W."/>
        </authorList>
    </citation>
    <scope>NUCLEOTIDE SEQUENCE [LARGE SCALE GENOMIC DNA]</scope>
    <source>
        <strain evidence="3">ATCC 74030 / MF5533</strain>
    </source>
</reference>
<feature type="compositionally biased region" description="Basic and acidic residues" evidence="1">
    <location>
        <begin position="78"/>
        <end position="105"/>
    </location>
</feature>
<name>H0EMT5_GLAL7</name>
<comment type="caution">
    <text evidence="2">The sequence shown here is derived from an EMBL/GenBank/DDBJ whole genome shotgun (WGS) entry which is preliminary data.</text>
</comment>
<dbReference type="InParanoid" id="H0EMT5"/>
<dbReference type="EMBL" id="AGUE01000094">
    <property type="protein sequence ID" value="EHL00164.1"/>
    <property type="molecule type" value="Genomic_DNA"/>
</dbReference>
<protein>
    <submittedName>
        <fullName evidence="2">Uncharacterized protein</fullName>
    </submittedName>
</protein>
<feature type="region of interest" description="Disordered" evidence="1">
    <location>
        <begin position="54"/>
        <end position="105"/>
    </location>
</feature>
<organism evidence="2 3">
    <name type="scientific">Glarea lozoyensis (strain ATCC 74030 / MF5533)</name>
    <dbReference type="NCBI Taxonomy" id="1104152"/>
    <lineage>
        <taxon>Eukaryota</taxon>
        <taxon>Fungi</taxon>
        <taxon>Dikarya</taxon>
        <taxon>Ascomycota</taxon>
        <taxon>Pezizomycotina</taxon>
        <taxon>Leotiomycetes</taxon>
        <taxon>Helotiales</taxon>
        <taxon>Helotiaceae</taxon>
        <taxon>Glarea</taxon>
    </lineage>
</organism>
<evidence type="ECO:0000313" key="2">
    <source>
        <dbReference type="EMBL" id="EHL00164.1"/>
    </source>
</evidence>
<evidence type="ECO:0000313" key="3">
    <source>
        <dbReference type="Proteomes" id="UP000005446"/>
    </source>
</evidence>
<gene>
    <name evidence="2" type="ORF">M7I_3933</name>
</gene>
<evidence type="ECO:0000256" key="1">
    <source>
        <dbReference type="SAM" id="MobiDB-lite"/>
    </source>
</evidence>
<keyword evidence="3" id="KW-1185">Reference proteome</keyword>
<dbReference type="HOGENOM" id="CLU_2236860_0_0_1"/>
<accession>H0EMT5</accession>
<sequence>MANPPVDAVLQAQARSAVCIGVDRGREGMRWNVELEEEEPVADDVADVQCSRVAAAEGDGEEGPAARGGDDAASEPSMMDKKRPSDKAISEFLRESDRGGLDTYD</sequence>